<keyword evidence="7" id="KW-0833">Ubl conjugation pathway</keyword>
<dbReference type="PROSITE" id="PS00518">
    <property type="entry name" value="ZF_RING_1"/>
    <property type="match status" value="1"/>
</dbReference>
<evidence type="ECO:0000259" key="11">
    <source>
        <dbReference type="PROSITE" id="PS51873"/>
    </source>
</evidence>
<evidence type="ECO:0000256" key="3">
    <source>
        <dbReference type="ARBA" id="ARBA00022679"/>
    </source>
</evidence>
<name>A0A9N8DJU2_9STRA</name>
<keyword evidence="5" id="KW-0677">Repeat</keyword>
<evidence type="ECO:0000256" key="4">
    <source>
        <dbReference type="ARBA" id="ARBA00022723"/>
    </source>
</evidence>
<dbReference type="Pfam" id="PF01485">
    <property type="entry name" value="IBR"/>
    <property type="match status" value="1"/>
</dbReference>
<dbReference type="Gene3D" id="1.10.150.50">
    <property type="entry name" value="Transcription Factor, Ets-1"/>
    <property type="match status" value="1"/>
</dbReference>
<evidence type="ECO:0000256" key="5">
    <source>
        <dbReference type="ARBA" id="ARBA00022737"/>
    </source>
</evidence>
<dbReference type="PROSITE" id="PS51873">
    <property type="entry name" value="TRIAD"/>
    <property type="match status" value="1"/>
</dbReference>
<keyword evidence="13" id="KW-1185">Reference proteome</keyword>
<reference evidence="12" key="1">
    <citation type="submission" date="2020-06" db="EMBL/GenBank/DDBJ databases">
        <authorList>
            <consortium name="Plant Systems Biology data submission"/>
        </authorList>
    </citation>
    <scope>NUCLEOTIDE SEQUENCE</scope>
    <source>
        <strain evidence="12">D6</strain>
    </source>
</reference>
<feature type="domain" description="RING-type" evidence="11">
    <location>
        <begin position="305"/>
        <end position="505"/>
    </location>
</feature>
<feature type="domain" description="SAM" evidence="10">
    <location>
        <begin position="10"/>
        <end position="75"/>
    </location>
</feature>
<dbReference type="SUPFAM" id="SSF47769">
    <property type="entry name" value="SAM/Pointed domain"/>
    <property type="match status" value="1"/>
</dbReference>
<dbReference type="InterPro" id="IPR013083">
    <property type="entry name" value="Znf_RING/FYVE/PHD"/>
</dbReference>
<comment type="catalytic activity">
    <reaction evidence="1">
        <text>[E2 ubiquitin-conjugating enzyme]-S-ubiquitinyl-L-cysteine + [acceptor protein]-L-lysine = [E2 ubiquitin-conjugating enzyme]-L-cysteine + [acceptor protein]-N(6)-ubiquitinyl-L-lysine.</text>
        <dbReference type="EC" id="2.3.2.31"/>
    </reaction>
</comment>
<evidence type="ECO:0000256" key="1">
    <source>
        <dbReference type="ARBA" id="ARBA00001798"/>
    </source>
</evidence>
<dbReference type="InterPro" id="IPR001841">
    <property type="entry name" value="Znf_RING"/>
</dbReference>
<feature type="compositionally biased region" description="Acidic residues" evidence="9">
    <location>
        <begin position="270"/>
        <end position="288"/>
    </location>
</feature>
<dbReference type="SMART" id="SM00184">
    <property type="entry name" value="RING"/>
    <property type="match status" value="2"/>
</dbReference>
<evidence type="ECO:0000256" key="8">
    <source>
        <dbReference type="ARBA" id="ARBA00022833"/>
    </source>
</evidence>
<accession>A0A9N8DJU2</accession>
<dbReference type="PANTHER" id="PTHR11685">
    <property type="entry name" value="RBR FAMILY RING FINGER AND IBR DOMAIN-CONTAINING"/>
    <property type="match status" value="1"/>
</dbReference>
<dbReference type="InterPro" id="IPR044066">
    <property type="entry name" value="TRIAD_supradom"/>
</dbReference>
<feature type="compositionally biased region" description="Low complexity" evidence="9">
    <location>
        <begin position="96"/>
        <end position="106"/>
    </location>
</feature>
<dbReference type="InterPro" id="IPR017907">
    <property type="entry name" value="Znf_RING_CS"/>
</dbReference>
<feature type="region of interest" description="Disordered" evidence="9">
    <location>
        <begin position="262"/>
        <end position="296"/>
    </location>
</feature>
<gene>
    <name evidence="12" type="ORF">SEMRO_183_G079580.1</name>
</gene>
<dbReference type="InterPro" id="IPR013761">
    <property type="entry name" value="SAM/pointed_sf"/>
</dbReference>
<evidence type="ECO:0000313" key="13">
    <source>
        <dbReference type="Proteomes" id="UP001153069"/>
    </source>
</evidence>
<keyword evidence="3" id="KW-0808">Transferase</keyword>
<protein>
    <recommendedName>
        <fullName evidence="2">RBR-type E3 ubiquitin transferase</fullName>
        <ecNumber evidence="2">2.3.2.31</ecNumber>
    </recommendedName>
</protein>
<dbReference type="CDD" id="cd20335">
    <property type="entry name" value="BRcat_RBR"/>
    <property type="match status" value="1"/>
</dbReference>
<dbReference type="AlphaFoldDB" id="A0A9N8DJU2"/>
<dbReference type="Gene3D" id="1.20.120.1750">
    <property type="match status" value="1"/>
</dbReference>
<dbReference type="InterPro" id="IPR001660">
    <property type="entry name" value="SAM"/>
</dbReference>
<dbReference type="InterPro" id="IPR002867">
    <property type="entry name" value="IBR_dom"/>
</dbReference>
<dbReference type="SUPFAM" id="SSF57850">
    <property type="entry name" value="RING/U-box"/>
    <property type="match status" value="2"/>
</dbReference>
<dbReference type="EMBL" id="CAICTM010000182">
    <property type="protein sequence ID" value="CAB9504007.1"/>
    <property type="molecule type" value="Genomic_DNA"/>
</dbReference>
<dbReference type="Proteomes" id="UP001153069">
    <property type="component" value="Unassembled WGS sequence"/>
</dbReference>
<dbReference type="CDD" id="cd20336">
    <property type="entry name" value="Rcat_RBR"/>
    <property type="match status" value="1"/>
</dbReference>
<keyword evidence="8" id="KW-0862">Zinc</keyword>
<organism evidence="12 13">
    <name type="scientific">Seminavis robusta</name>
    <dbReference type="NCBI Taxonomy" id="568900"/>
    <lineage>
        <taxon>Eukaryota</taxon>
        <taxon>Sar</taxon>
        <taxon>Stramenopiles</taxon>
        <taxon>Ochrophyta</taxon>
        <taxon>Bacillariophyta</taxon>
        <taxon>Bacillariophyceae</taxon>
        <taxon>Bacillariophycidae</taxon>
        <taxon>Naviculales</taxon>
        <taxon>Naviculaceae</taxon>
        <taxon>Seminavis</taxon>
    </lineage>
</organism>
<dbReference type="GO" id="GO:0016567">
    <property type="term" value="P:protein ubiquitination"/>
    <property type="evidence" value="ECO:0007669"/>
    <property type="project" value="InterPro"/>
</dbReference>
<keyword evidence="4" id="KW-0479">Metal-binding</keyword>
<dbReference type="OrthoDB" id="48270at2759"/>
<dbReference type="EC" id="2.3.2.31" evidence="2"/>
<feature type="region of interest" description="Disordered" evidence="9">
    <location>
        <begin position="93"/>
        <end position="118"/>
    </location>
</feature>
<comment type="caution">
    <text evidence="12">The sequence shown here is derived from an EMBL/GenBank/DDBJ whole genome shotgun (WGS) entry which is preliminary data.</text>
</comment>
<sequence length="601" mass="67572">MESNQSPGTWTAQDVQSWAAQAKLSQDTIAALLENQVDGPTLVTLSKIELRSELGITSLPARRYLWDLIKNLKEEQESRDYSVAIMAHQEEIRAFSSSTPPTTTTTIPEGPDAASGGASASFSAVVQELVIDAHRQRQVVEDHLLAHRMQRALKIGQEFYEDAEVAREEQERLNQLFAQAESDLQYAQTLAPPGQQVRDRTRHMEQVRPATASMPTINDDHLQEEDQQAVQRVSSLFGLSIHACSSNKINVAEAFRTGKIKPIPQPSIVSDDDEEEEEDEEDTDEEEDDRKPPAAVAKHEATLPFVRQCNVCFEDQVKGYTLACGHRQCTRCTKKLFKTALKDNSLLPLRCCEIPIDMNISSQILKPQDAARILKRVAEIEATNKMYCPSCNEFLNLDLIDTFFTHDLICSCGIALCTVCKTEAHSGFTCQENQAIKKGSDELVLQVSREKGWKQCPGCSNLIELRSGCNHMTCVYCRHEFCYNCLKSWDTRNAQCSSGQCELWEEDRLLEAGEARVRQEEAARGRVLPVVARRELLRNAVEGLRANEVCIHDWRRSAGYKGDCPNCGYAMWVYGMRCASDCGSTVCYTCAHHRIPQRGWR</sequence>
<dbReference type="Pfam" id="PF22191">
    <property type="entry name" value="IBR_1"/>
    <property type="match status" value="1"/>
</dbReference>
<dbReference type="GO" id="GO:0061630">
    <property type="term" value="F:ubiquitin protein ligase activity"/>
    <property type="evidence" value="ECO:0007669"/>
    <property type="project" value="UniProtKB-EC"/>
</dbReference>
<evidence type="ECO:0000256" key="2">
    <source>
        <dbReference type="ARBA" id="ARBA00012251"/>
    </source>
</evidence>
<evidence type="ECO:0000313" key="12">
    <source>
        <dbReference type="EMBL" id="CAB9504007.1"/>
    </source>
</evidence>
<dbReference type="InterPro" id="IPR031127">
    <property type="entry name" value="E3_UB_ligase_RBR"/>
</dbReference>
<evidence type="ECO:0000256" key="6">
    <source>
        <dbReference type="ARBA" id="ARBA00022771"/>
    </source>
</evidence>
<dbReference type="GO" id="GO:0008270">
    <property type="term" value="F:zinc ion binding"/>
    <property type="evidence" value="ECO:0007669"/>
    <property type="project" value="UniProtKB-KW"/>
</dbReference>
<dbReference type="Pfam" id="PF07647">
    <property type="entry name" value="SAM_2"/>
    <property type="match status" value="1"/>
</dbReference>
<dbReference type="Gene3D" id="3.30.40.10">
    <property type="entry name" value="Zinc/RING finger domain, C3HC4 (zinc finger)"/>
    <property type="match status" value="1"/>
</dbReference>
<dbReference type="SMART" id="SM00454">
    <property type="entry name" value="SAM"/>
    <property type="match status" value="1"/>
</dbReference>
<evidence type="ECO:0000256" key="9">
    <source>
        <dbReference type="SAM" id="MobiDB-lite"/>
    </source>
</evidence>
<dbReference type="SMART" id="SM00647">
    <property type="entry name" value="IBR"/>
    <property type="match status" value="2"/>
</dbReference>
<evidence type="ECO:0000256" key="7">
    <source>
        <dbReference type="ARBA" id="ARBA00022786"/>
    </source>
</evidence>
<evidence type="ECO:0000259" key="10">
    <source>
        <dbReference type="PROSITE" id="PS50105"/>
    </source>
</evidence>
<proteinExistence type="predicted"/>
<keyword evidence="6" id="KW-0863">Zinc-finger</keyword>
<dbReference type="PROSITE" id="PS50105">
    <property type="entry name" value="SAM_DOMAIN"/>
    <property type="match status" value="1"/>
</dbReference>